<evidence type="ECO:0000313" key="3">
    <source>
        <dbReference type="Proteomes" id="UP000044071"/>
    </source>
</evidence>
<reference evidence="2 3" key="1">
    <citation type="submission" date="2014-06" db="EMBL/GenBank/DDBJ databases">
        <authorList>
            <person name="Urmite Genomes Urmite Genomes"/>
        </authorList>
    </citation>
    <scope>NUCLEOTIDE SEQUENCE [LARGE SCALE GENOMIC DNA]</scope>
</reference>
<dbReference type="SUPFAM" id="SSF55073">
    <property type="entry name" value="Nucleotide cyclase"/>
    <property type="match status" value="1"/>
</dbReference>
<dbReference type="Proteomes" id="UP000044071">
    <property type="component" value="Unassembled WGS sequence"/>
</dbReference>
<dbReference type="STRING" id="1034943.BN59_03413"/>
<proteinExistence type="predicted"/>
<accession>A0A078L1K6</accession>
<keyword evidence="3" id="KW-1185">Reference proteome</keyword>
<protein>
    <submittedName>
        <fullName evidence="2">Uncharacterized protein</fullName>
    </submittedName>
</protein>
<keyword evidence="1" id="KW-0812">Transmembrane</keyword>
<dbReference type="RefSeq" id="WP_044012255.1">
    <property type="nucleotide sequence ID" value="NZ_CCVW01000004.1"/>
</dbReference>
<sequence length="332" mass="38185">MRYAILKLLLHLTNFIRLLVQLFILLMLIVFLSQFVADVSKYPILLQINKFAQMLIQPFVDLLKLLMPYKYKNIDLSSIILIIVSMFISSLLYRCKSKLMVAIRSLHNKKDYENWRTQATQVLSKEKVAEMDSKFAALSTDEIKPNDRKRILREFAMLKTQLDNMGQQLAFLAIDVADSTGMKKDEDKYLAAYDFDRYNEIVNECLRENGVVKFAMTPDGIMSCFRTVDNAVTAAQCLLDKLKTFNAEEKKIKRDFHIRCGINAGFVYLDDETPLEQVSDRVIDIAGHMQKYAKPDCINIAASAIEPLKVRSGFNETSDVIDEQKVYEWAGK</sequence>
<dbReference type="Gene3D" id="3.30.70.1230">
    <property type="entry name" value="Nucleotide cyclase"/>
    <property type="match status" value="1"/>
</dbReference>
<gene>
    <name evidence="2" type="ORF">BN59_03413</name>
</gene>
<feature type="transmembrane region" description="Helical" evidence="1">
    <location>
        <begin position="76"/>
        <end position="95"/>
    </location>
</feature>
<feature type="transmembrane region" description="Helical" evidence="1">
    <location>
        <begin position="12"/>
        <end position="36"/>
    </location>
</feature>
<keyword evidence="1" id="KW-1133">Transmembrane helix</keyword>
<evidence type="ECO:0000256" key="1">
    <source>
        <dbReference type="SAM" id="Phobius"/>
    </source>
</evidence>
<dbReference type="InterPro" id="IPR029787">
    <property type="entry name" value="Nucleotide_cyclase"/>
</dbReference>
<dbReference type="eggNOG" id="COG2114">
    <property type="taxonomic scope" value="Bacteria"/>
</dbReference>
<dbReference type="AlphaFoldDB" id="A0A078L1K6"/>
<name>A0A078L1K6_9GAMM</name>
<evidence type="ECO:0000313" key="2">
    <source>
        <dbReference type="EMBL" id="CDZ79096.1"/>
    </source>
</evidence>
<dbReference type="OrthoDB" id="8196020at2"/>
<dbReference type="EMBL" id="CCSB01000004">
    <property type="protein sequence ID" value="CDZ79096.1"/>
    <property type="molecule type" value="Genomic_DNA"/>
</dbReference>
<organism evidence="2 3">
    <name type="scientific">Legionella massiliensis</name>
    <dbReference type="NCBI Taxonomy" id="1034943"/>
    <lineage>
        <taxon>Bacteria</taxon>
        <taxon>Pseudomonadati</taxon>
        <taxon>Pseudomonadota</taxon>
        <taxon>Gammaproteobacteria</taxon>
        <taxon>Legionellales</taxon>
        <taxon>Legionellaceae</taxon>
        <taxon>Legionella</taxon>
    </lineage>
</organism>
<keyword evidence="1" id="KW-0472">Membrane</keyword>